<proteinExistence type="predicted"/>
<protein>
    <submittedName>
        <fullName evidence="1">Uncharacterized protein</fullName>
    </submittedName>
</protein>
<reference evidence="1" key="2">
    <citation type="submission" date="2021-04" db="EMBL/GenBank/DDBJ databases">
        <authorList>
            <person name="Gilroy R."/>
        </authorList>
    </citation>
    <scope>NUCLEOTIDE SEQUENCE</scope>
    <source>
        <strain evidence="1">CHK195-9823</strain>
    </source>
</reference>
<sequence>MSIFSDKFEQLKKADKPVKSPEYLQQVMGFTRISRDGIFEISKGRYSKTYRFLDINYVTAGSEEQVRILQQYCKTMNAIDVNFKITINNRNKNMQEFRENVLLKHKDDDFDWIRDAYNKITENRILEGKQGIEQERYLTVCVERKGYEQAKAYFATFEATLKQNFAELGSAIEPLNAKERLRILFNFYRMGDEENFHFNFRKCLKRGGDPRNDIAGGYMKFYPGYFETDRKKCRALFIKKFPASLPDTFINEITNLPVHSMTTIDIVPVPKDLTNRILQKKYLGIENDILKQQRVRNKNNDFSSDISYIKKVQKEKIEGVMDDVRENDQNLFYVGVNMIVMADTKEELESITETLRNMGNGRMCQIEPHYYQQMEALNTVLPVGGRQVSTLRTMLTRDIAALLPFNVQELNEKGICYGINQVSHNLCIANRKNLANGNGMVFGIPGSGKSYFSKSEMLQVFLGTDDDIRATCCRTIFSVG</sequence>
<dbReference type="EMBL" id="DXIQ01000034">
    <property type="protein sequence ID" value="HIV38496.1"/>
    <property type="molecule type" value="Genomic_DNA"/>
</dbReference>
<dbReference type="Proteomes" id="UP000886814">
    <property type="component" value="Unassembled WGS sequence"/>
</dbReference>
<dbReference type="AlphaFoldDB" id="A0A9D1PCZ3"/>
<name>A0A9D1PCZ3_9FIRM</name>
<dbReference type="NCBIfam" id="NF045971">
    <property type="entry name" value="conju_CD1110"/>
    <property type="match status" value="1"/>
</dbReference>
<gene>
    <name evidence="1" type="ORF">H9747_05775</name>
</gene>
<comment type="caution">
    <text evidence="1">The sequence shown here is derived from an EMBL/GenBank/DDBJ whole genome shotgun (WGS) entry which is preliminary data.</text>
</comment>
<reference evidence="1" key="1">
    <citation type="journal article" date="2021" name="PeerJ">
        <title>Extensive microbial diversity within the chicken gut microbiome revealed by metagenomics and culture.</title>
        <authorList>
            <person name="Gilroy R."/>
            <person name="Ravi A."/>
            <person name="Getino M."/>
            <person name="Pursley I."/>
            <person name="Horton D.L."/>
            <person name="Alikhan N.F."/>
            <person name="Baker D."/>
            <person name="Gharbi K."/>
            <person name="Hall N."/>
            <person name="Watson M."/>
            <person name="Adriaenssens E.M."/>
            <person name="Foster-Nyarko E."/>
            <person name="Jarju S."/>
            <person name="Secka A."/>
            <person name="Antonio M."/>
            <person name="Oren A."/>
            <person name="Chaudhuri R.R."/>
            <person name="La Ragione R."/>
            <person name="Hildebrand F."/>
            <person name="Pallen M.J."/>
        </authorList>
    </citation>
    <scope>NUCLEOTIDE SEQUENCE</scope>
    <source>
        <strain evidence="1">CHK195-9823</strain>
    </source>
</reference>
<evidence type="ECO:0000313" key="1">
    <source>
        <dbReference type="EMBL" id="HIV38496.1"/>
    </source>
</evidence>
<evidence type="ECO:0000313" key="2">
    <source>
        <dbReference type="Proteomes" id="UP000886814"/>
    </source>
</evidence>
<organism evidence="1 2">
    <name type="scientific">Candidatus Blautia stercorigallinarum</name>
    <dbReference type="NCBI Taxonomy" id="2838501"/>
    <lineage>
        <taxon>Bacteria</taxon>
        <taxon>Bacillati</taxon>
        <taxon>Bacillota</taxon>
        <taxon>Clostridia</taxon>
        <taxon>Lachnospirales</taxon>
        <taxon>Lachnospiraceae</taxon>
        <taxon>Blautia</taxon>
    </lineage>
</organism>
<accession>A0A9D1PCZ3</accession>